<keyword evidence="2" id="KW-0812">Transmembrane</keyword>
<dbReference type="Proteomes" id="UP000561726">
    <property type="component" value="Unassembled WGS sequence"/>
</dbReference>
<feature type="transmembrane region" description="Helical" evidence="2">
    <location>
        <begin position="250"/>
        <end position="273"/>
    </location>
</feature>
<dbReference type="Pfam" id="PF02517">
    <property type="entry name" value="Rce1-like"/>
    <property type="match status" value="1"/>
</dbReference>
<dbReference type="RefSeq" id="WP_201771705.1">
    <property type="nucleotide sequence ID" value="NZ_JACHBQ010000001.1"/>
</dbReference>
<reference evidence="4 5" key="1">
    <citation type="submission" date="2020-08" db="EMBL/GenBank/DDBJ databases">
        <title>Sequencing the genomes of 1000 actinobacteria strains.</title>
        <authorList>
            <person name="Klenk H.-P."/>
        </authorList>
    </citation>
    <scope>NUCLEOTIDE SEQUENCE [LARGE SCALE GENOMIC DNA]</scope>
    <source>
        <strain evidence="4 5">DSM 21065</strain>
    </source>
</reference>
<evidence type="ECO:0000259" key="3">
    <source>
        <dbReference type="Pfam" id="PF02517"/>
    </source>
</evidence>
<organism evidence="4 5">
    <name type="scientific">Cryobacterium roopkundense</name>
    <dbReference type="NCBI Taxonomy" id="1001240"/>
    <lineage>
        <taxon>Bacteria</taxon>
        <taxon>Bacillati</taxon>
        <taxon>Actinomycetota</taxon>
        <taxon>Actinomycetes</taxon>
        <taxon>Micrococcales</taxon>
        <taxon>Microbacteriaceae</taxon>
        <taxon>Cryobacterium</taxon>
    </lineage>
</organism>
<evidence type="ECO:0000256" key="1">
    <source>
        <dbReference type="SAM" id="MobiDB-lite"/>
    </source>
</evidence>
<feature type="domain" description="CAAX prenyl protease 2/Lysostaphin resistance protein A-like" evidence="3">
    <location>
        <begin position="161"/>
        <end position="262"/>
    </location>
</feature>
<protein>
    <submittedName>
        <fullName evidence="4">Membrane protease YdiL (CAAX protease family)</fullName>
    </submittedName>
</protein>
<evidence type="ECO:0000256" key="2">
    <source>
        <dbReference type="SAM" id="Phobius"/>
    </source>
</evidence>
<name>A0A7W8ZV77_9MICO</name>
<keyword evidence="2" id="KW-1133">Transmembrane helix</keyword>
<gene>
    <name evidence="4" type="ORF">BJ997_001068</name>
</gene>
<dbReference type="GO" id="GO:0006508">
    <property type="term" value="P:proteolysis"/>
    <property type="evidence" value="ECO:0007669"/>
    <property type="project" value="UniProtKB-KW"/>
</dbReference>
<feature type="transmembrane region" description="Helical" evidence="2">
    <location>
        <begin position="17"/>
        <end position="37"/>
    </location>
</feature>
<dbReference type="PANTHER" id="PTHR35797">
    <property type="entry name" value="PROTEASE-RELATED"/>
    <property type="match status" value="1"/>
</dbReference>
<keyword evidence="4" id="KW-0378">Hydrolase</keyword>
<feature type="region of interest" description="Disordered" evidence="1">
    <location>
        <begin position="312"/>
        <end position="331"/>
    </location>
</feature>
<feature type="transmembrane region" description="Helical" evidence="2">
    <location>
        <begin position="285"/>
        <end position="303"/>
    </location>
</feature>
<feature type="compositionally biased region" description="Low complexity" evidence="1">
    <location>
        <begin position="312"/>
        <end position="321"/>
    </location>
</feature>
<dbReference type="InterPro" id="IPR003675">
    <property type="entry name" value="Rce1/LyrA-like_dom"/>
</dbReference>
<sequence>MLDAPARSRLSGRDIRSIAIFLSIAFVLAWAIALPLWFGDGIDSPTGMIGTVAVATMATPAIAALIMVFFIDRDRQKARVLGLWPLKPVHRLVKYSLVGIFVPIALVLVSLPIGALLGVYPADFVNFSGFEQDLAQRAQAAGSGELTIDLGMLVAIQLLMLPVAAFLNLVPALGEELGWRGWLLPKLMPLGTVPAIVISGVIWGLWHAPMILLGYNYPDAPGWLGLTMMVGLCILVGAVFGWLRLRSNSVWPAALAHAAFNGAAGTILIFSMAGEHIDTTQATPLGWSGWIVPLALVIVLVATGQFRRPPTARTAAEAEPAAIDEAVPRSR</sequence>
<dbReference type="AlphaFoldDB" id="A0A7W8ZV77"/>
<feature type="transmembrane region" description="Helical" evidence="2">
    <location>
        <begin position="182"/>
        <end position="203"/>
    </location>
</feature>
<comment type="caution">
    <text evidence="4">The sequence shown here is derived from an EMBL/GenBank/DDBJ whole genome shotgun (WGS) entry which is preliminary data.</text>
</comment>
<feature type="transmembrane region" description="Helical" evidence="2">
    <location>
        <begin position="223"/>
        <end position="243"/>
    </location>
</feature>
<dbReference type="EMBL" id="JACHBQ010000001">
    <property type="protein sequence ID" value="MBB5640520.1"/>
    <property type="molecule type" value="Genomic_DNA"/>
</dbReference>
<feature type="transmembrane region" description="Helical" evidence="2">
    <location>
        <begin position="150"/>
        <end position="170"/>
    </location>
</feature>
<dbReference type="GO" id="GO:0080120">
    <property type="term" value="P:CAAX-box protein maturation"/>
    <property type="evidence" value="ECO:0007669"/>
    <property type="project" value="UniProtKB-ARBA"/>
</dbReference>
<proteinExistence type="predicted"/>
<keyword evidence="4" id="KW-0645">Protease</keyword>
<evidence type="ECO:0000313" key="5">
    <source>
        <dbReference type="Proteomes" id="UP000561726"/>
    </source>
</evidence>
<dbReference type="InterPro" id="IPR042150">
    <property type="entry name" value="MmRce1-like"/>
</dbReference>
<accession>A0A7W8ZV77</accession>
<keyword evidence="2" id="KW-0472">Membrane</keyword>
<dbReference type="GO" id="GO:0004175">
    <property type="term" value="F:endopeptidase activity"/>
    <property type="evidence" value="ECO:0007669"/>
    <property type="project" value="UniProtKB-ARBA"/>
</dbReference>
<feature type="transmembrane region" description="Helical" evidence="2">
    <location>
        <begin position="49"/>
        <end position="71"/>
    </location>
</feature>
<feature type="transmembrane region" description="Helical" evidence="2">
    <location>
        <begin position="92"/>
        <end position="120"/>
    </location>
</feature>
<dbReference type="PANTHER" id="PTHR35797:SF1">
    <property type="entry name" value="PROTEASE"/>
    <property type="match status" value="1"/>
</dbReference>
<evidence type="ECO:0000313" key="4">
    <source>
        <dbReference type="EMBL" id="MBB5640520.1"/>
    </source>
</evidence>